<feature type="domain" description="FAD-binding PCMH-type" evidence="6">
    <location>
        <begin position="1"/>
        <end position="157"/>
    </location>
</feature>
<dbReference type="InterPro" id="IPR015345">
    <property type="entry name" value="Cytokinin_DH_FAD/cytokin-bd"/>
</dbReference>
<evidence type="ECO:0000313" key="7">
    <source>
        <dbReference type="EMBL" id="MFD1152015.1"/>
    </source>
</evidence>
<dbReference type="PANTHER" id="PTHR13878:SF53">
    <property type="entry name" value="CYTOKININ DEHYDROGENASE 6"/>
    <property type="match status" value="1"/>
</dbReference>
<evidence type="ECO:0000256" key="4">
    <source>
        <dbReference type="ARBA" id="ARBA00022827"/>
    </source>
</evidence>
<evidence type="ECO:0000259" key="6">
    <source>
        <dbReference type="PROSITE" id="PS51387"/>
    </source>
</evidence>
<comment type="cofactor">
    <cofactor evidence="1">
        <name>FAD</name>
        <dbReference type="ChEBI" id="CHEBI:57692"/>
    </cofactor>
</comment>
<dbReference type="InterPro" id="IPR036318">
    <property type="entry name" value="FAD-bd_PCMH-like_sf"/>
</dbReference>
<evidence type="ECO:0000256" key="3">
    <source>
        <dbReference type="ARBA" id="ARBA00022630"/>
    </source>
</evidence>
<gene>
    <name evidence="7" type="ORF">ACFQ3T_33160</name>
</gene>
<dbReference type="InterPro" id="IPR006094">
    <property type="entry name" value="Oxid_FAD_bind_N"/>
</dbReference>
<reference evidence="8" key="1">
    <citation type="journal article" date="2019" name="Int. J. Syst. Evol. Microbiol.">
        <title>The Global Catalogue of Microorganisms (GCM) 10K type strain sequencing project: providing services to taxonomists for standard genome sequencing and annotation.</title>
        <authorList>
            <consortium name="The Broad Institute Genomics Platform"/>
            <consortium name="The Broad Institute Genome Sequencing Center for Infectious Disease"/>
            <person name="Wu L."/>
            <person name="Ma J."/>
        </authorList>
    </citation>
    <scope>NUCLEOTIDE SEQUENCE [LARGE SCALE GENOMIC DNA]</scope>
    <source>
        <strain evidence="8">CCUG 60214</strain>
    </source>
</reference>
<accession>A0ABW3R4Z7</accession>
<dbReference type="Gene3D" id="3.30.43.10">
    <property type="entry name" value="Uridine Diphospho-n-acetylenolpyruvylglucosamine Reductase, domain 2"/>
    <property type="match status" value="1"/>
</dbReference>
<dbReference type="InterPro" id="IPR016167">
    <property type="entry name" value="FAD-bd_PCMH_sub1"/>
</dbReference>
<dbReference type="InterPro" id="IPR016164">
    <property type="entry name" value="FAD-linked_Oxase-like_C"/>
</dbReference>
<dbReference type="PROSITE" id="PS51387">
    <property type="entry name" value="FAD_PCMH"/>
    <property type="match status" value="1"/>
</dbReference>
<dbReference type="Gene3D" id="3.30.465.10">
    <property type="match status" value="1"/>
</dbReference>
<keyword evidence="3" id="KW-0285">Flavoprotein</keyword>
<dbReference type="SUPFAM" id="SSF55103">
    <property type="entry name" value="FAD-linked oxidases, C-terminal domain"/>
    <property type="match status" value="1"/>
</dbReference>
<evidence type="ECO:0000256" key="2">
    <source>
        <dbReference type="ARBA" id="ARBA00005466"/>
    </source>
</evidence>
<evidence type="ECO:0000256" key="5">
    <source>
        <dbReference type="ARBA" id="ARBA00023002"/>
    </source>
</evidence>
<keyword evidence="8" id="KW-1185">Reference proteome</keyword>
<keyword evidence="5" id="KW-0560">Oxidoreductase</keyword>
<dbReference type="EMBL" id="JBHTLK010000309">
    <property type="protein sequence ID" value="MFD1152015.1"/>
    <property type="molecule type" value="Genomic_DNA"/>
</dbReference>
<proteinExistence type="inferred from homology"/>
<sequence length="357" mass="36991">EDVAAVTRHGRERGIAVVARGAGHSVDGQPLSPGGIVVVTDTLADVRRTGPDRVSAGAGARWSAVVAATLPDGLAPPVLPDYLELSVGGVLAAGGVGGACHRHGFVADNVHDLDVVTPDGALVTCSPTERPGLFDAVRGGQGRHGVITRATLALTAAPALVRRHELSYRDLGVFLADQALVAASQRFAHVEGHARHVAGAGWWFGLHAVADVDADASLPEGLRPDSAHVETGPYLDFLHRAAPVEAHLRATGSWQRDPHPRITLLVPGRHAASLVGLALDDLPPEDVAGGRVLVYPIPTDHLAAPNVPRADDALTVVLAIPRTAPAGDPDALDRMRRANKSLTALVEEAGGARYPAA</sequence>
<dbReference type="PANTHER" id="PTHR13878">
    <property type="entry name" value="GULONOLACTONE OXIDASE"/>
    <property type="match status" value="1"/>
</dbReference>
<comment type="caution">
    <text evidence="7">The sequence shown here is derived from an EMBL/GenBank/DDBJ whole genome shotgun (WGS) entry which is preliminary data.</text>
</comment>
<organism evidence="7 8">
    <name type="scientific">Saccharothrix hoggarensis</name>
    <dbReference type="NCBI Taxonomy" id="913853"/>
    <lineage>
        <taxon>Bacteria</taxon>
        <taxon>Bacillati</taxon>
        <taxon>Actinomycetota</taxon>
        <taxon>Actinomycetes</taxon>
        <taxon>Pseudonocardiales</taxon>
        <taxon>Pseudonocardiaceae</taxon>
        <taxon>Saccharothrix</taxon>
    </lineage>
</organism>
<dbReference type="Pfam" id="PF01565">
    <property type="entry name" value="FAD_binding_4"/>
    <property type="match status" value="1"/>
</dbReference>
<evidence type="ECO:0000313" key="8">
    <source>
        <dbReference type="Proteomes" id="UP001597168"/>
    </source>
</evidence>
<keyword evidence="4" id="KW-0274">FAD</keyword>
<comment type="similarity">
    <text evidence="2">Belongs to the oxygen-dependent FAD-linked oxidoreductase family.</text>
</comment>
<dbReference type="SUPFAM" id="SSF56176">
    <property type="entry name" value="FAD-binding/transporter-associated domain-like"/>
    <property type="match status" value="1"/>
</dbReference>
<dbReference type="InterPro" id="IPR016166">
    <property type="entry name" value="FAD-bd_PCMH"/>
</dbReference>
<dbReference type="Pfam" id="PF09265">
    <property type="entry name" value="Cytokin-bind"/>
    <property type="match status" value="1"/>
</dbReference>
<dbReference type="InterPro" id="IPR050432">
    <property type="entry name" value="FAD-linked_Oxidoreductases_BP"/>
</dbReference>
<dbReference type="InterPro" id="IPR016170">
    <property type="entry name" value="Cytok_DH_C_sf"/>
</dbReference>
<protein>
    <submittedName>
        <fullName evidence="7">FAD-binding protein</fullName>
    </submittedName>
</protein>
<dbReference type="Gene3D" id="3.40.462.10">
    <property type="entry name" value="FAD-linked oxidases, C-terminal domain"/>
    <property type="match status" value="1"/>
</dbReference>
<feature type="non-terminal residue" evidence="7">
    <location>
        <position position="1"/>
    </location>
</feature>
<dbReference type="RefSeq" id="WP_380729533.1">
    <property type="nucleotide sequence ID" value="NZ_JBHTLK010000309.1"/>
</dbReference>
<evidence type="ECO:0000256" key="1">
    <source>
        <dbReference type="ARBA" id="ARBA00001974"/>
    </source>
</evidence>
<name>A0ABW3R4Z7_9PSEU</name>
<dbReference type="Proteomes" id="UP001597168">
    <property type="component" value="Unassembled WGS sequence"/>
</dbReference>
<dbReference type="InterPro" id="IPR016169">
    <property type="entry name" value="FAD-bd_PCMH_sub2"/>
</dbReference>